<dbReference type="SUPFAM" id="SSF48592">
    <property type="entry name" value="GroEL equatorial domain-like"/>
    <property type="match status" value="1"/>
</dbReference>
<dbReference type="NCBIfam" id="NF000592">
    <property type="entry name" value="PRK00013.1"/>
    <property type="match status" value="1"/>
</dbReference>
<dbReference type="InterPro" id="IPR027410">
    <property type="entry name" value="TCP-1-like_intermed_sf"/>
</dbReference>
<feature type="region of interest" description="Disordered" evidence="3">
    <location>
        <begin position="403"/>
        <end position="425"/>
    </location>
</feature>
<dbReference type="FunFam" id="3.50.7.10:FF:000001">
    <property type="entry name" value="60 kDa chaperonin"/>
    <property type="match status" value="1"/>
</dbReference>
<protein>
    <submittedName>
        <fullName evidence="4">Molecular chaperone GroEL</fullName>
    </submittedName>
</protein>
<dbReference type="Gene3D" id="3.30.260.10">
    <property type="entry name" value="TCP-1-like chaperonin intermediate domain"/>
    <property type="match status" value="1"/>
</dbReference>
<dbReference type="NCBIfam" id="NF009489">
    <property type="entry name" value="PRK12851.1"/>
    <property type="match status" value="1"/>
</dbReference>
<dbReference type="EMBL" id="MHOJ01000038">
    <property type="protein sequence ID" value="OGZ61694.1"/>
    <property type="molecule type" value="Genomic_DNA"/>
</dbReference>
<evidence type="ECO:0000313" key="4">
    <source>
        <dbReference type="EMBL" id="OGZ61694.1"/>
    </source>
</evidence>
<proteinExistence type="inferred from homology"/>
<comment type="similarity">
    <text evidence="1">Belongs to the chaperonin (HSP60) family.</text>
</comment>
<name>A0A1G2HGS2_9BACT</name>
<evidence type="ECO:0000256" key="3">
    <source>
        <dbReference type="SAM" id="MobiDB-lite"/>
    </source>
</evidence>
<gene>
    <name evidence="4" type="primary">groEL</name>
    <name evidence="4" type="ORF">A3H51_02600</name>
</gene>
<accession>A0A1G2HGS2</accession>
<sequence length="425" mass="45642">AVKIVVDEIKKLSKKISDSKEDIAQVATNSADDEEMGNIIAEVISEVGKDGVVTVEESQTFGLSKELVSGMRFDKGYVSAYMITDAERMEAVFEKPLILVTDKKISALNEIVPLLEKVAQSGRKDLVIIAEEIEAEALATLIVNKLRGTFHTLAIKAPGFGDRKKEMLEDIAILTGAEFISEDRGLKLENTELNMLGEAEKVVSTKENTTLVGGKGSKSAIEKRIIQIKTAIKNSDSEFDKEKLQERLAKLSAGVAVIRVGAATEVEANQKKQKLEDALASAHASLEEGIVPGGGVALIRASKALEKINLKDEDERVGAEILYRALYSPLRQLAINAGLEAGVVVAKVKDGEGDFGYNFKKMKYEKLLESGVVDPAKVVRFALQNAASATGMLLTTEVAIADEPKNDDGDASQMPAGGMGMGGMM</sequence>
<dbReference type="Pfam" id="PF00118">
    <property type="entry name" value="Cpn60_TCP1"/>
    <property type="match status" value="1"/>
</dbReference>
<dbReference type="Gene3D" id="1.10.560.10">
    <property type="entry name" value="GroEL-like equatorial domain"/>
    <property type="match status" value="1"/>
</dbReference>
<dbReference type="PANTHER" id="PTHR45633">
    <property type="entry name" value="60 KDA HEAT SHOCK PROTEIN, MITOCHONDRIAL"/>
    <property type="match status" value="1"/>
</dbReference>
<dbReference type="InterPro" id="IPR027409">
    <property type="entry name" value="GroEL-like_apical_dom_sf"/>
</dbReference>
<comment type="caution">
    <text evidence="4">The sequence shown here is derived from an EMBL/GenBank/DDBJ whole genome shotgun (WGS) entry which is preliminary data.</text>
</comment>
<dbReference type="SUPFAM" id="SSF54849">
    <property type="entry name" value="GroEL-intermediate domain like"/>
    <property type="match status" value="1"/>
</dbReference>
<dbReference type="NCBIfam" id="NF009487">
    <property type="entry name" value="PRK12849.1"/>
    <property type="match status" value="1"/>
</dbReference>
<dbReference type="GO" id="GO:0140662">
    <property type="term" value="F:ATP-dependent protein folding chaperone"/>
    <property type="evidence" value="ECO:0007669"/>
    <property type="project" value="InterPro"/>
</dbReference>
<dbReference type="STRING" id="1802164.A3H51_02600"/>
<dbReference type="SUPFAM" id="SSF52029">
    <property type="entry name" value="GroEL apical domain-like"/>
    <property type="match status" value="1"/>
</dbReference>
<evidence type="ECO:0000313" key="5">
    <source>
        <dbReference type="Proteomes" id="UP000178509"/>
    </source>
</evidence>
<dbReference type="Proteomes" id="UP000178509">
    <property type="component" value="Unassembled WGS sequence"/>
</dbReference>
<dbReference type="GO" id="GO:0005524">
    <property type="term" value="F:ATP binding"/>
    <property type="evidence" value="ECO:0007669"/>
    <property type="project" value="InterPro"/>
</dbReference>
<dbReference type="NCBIfam" id="NF009488">
    <property type="entry name" value="PRK12850.1"/>
    <property type="match status" value="1"/>
</dbReference>
<evidence type="ECO:0000256" key="2">
    <source>
        <dbReference type="ARBA" id="ARBA00023186"/>
    </source>
</evidence>
<keyword evidence="2" id="KW-0143">Chaperone</keyword>
<dbReference type="GO" id="GO:0042026">
    <property type="term" value="P:protein refolding"/>
    <property type="evidence" value="ECO:0007669"/>
    <property type="project" value="InterPro"/>
</dbReference>
<dbReference type="InterPro" id="IPR002423">
    <property type="entry name" value="Cpn60/GroEL/TCP-1"/>
</dbReference>
<dbReference type="Gene3D" id="3.50.7.10">
    <property type="entry name" value="GroEL"/>
    <property type="match status" value="1"/>
</dbReference>
<dbReference type="InterPro" id="IPR027413">
    <property type="entry name" value="GROEL-like_equatorial_sf"/>
</dbReference>
<evidence type="ECO:0000256" key="1">
    <source>
        <dbReference type="ARBA" id="ARBA00006607"/>
    </source>
</evidence>
<dbReference type="InterPro" id="IPR001844">
    <property type="entry name" value="Cpn60/GroEL"/>
</dbReference>
<feature type="non-terminal residue" evidence="4">
    <location>
        <position position="1"/>
    </location>
</feature>
<dbReference type="AlphaFoldDB" id="A0A1G2HGS2"/>
<reference evidence="4 5" key="1">
    <citation type="journal article" date="2016" name="Nat. Commun.">
        <title>Thousands of microbial genomes shed light on interconnected biogeochemical processes in an aquifer system.</title>
        <authorList>
            <person name="Anantharaman K."/>
            <person name="Brown C.T."/>
            <person name="Hug L.A."/>
            <person name="Sharon I."/>
            <person name="Castelle C.J."/>
            <person name="Probst A.J."/>
            <person name="Thomas B.C."/>
            <person name="Singh A."/>
            <person name="Wilkins M.J."/>
            <person name="Karaoz U."/>
            <person name="Brodie E.L."/>
            <person name="Williams K.H."/>
            <person name="Hubbard S.S."/>
            <person name="Banfield J.F."/>
        </authorList>
    </citation>
    <scope>NUCLEOTIDE SEQUENCE [LARGE SCALE GENOMIC DNA]</scope>
</reference>
<organism evidence="4 5">
    <name type="scientific">Candidatus Spechtbacteria bacterium RIFCSPLOWO2_02_FULL_38_8</name>
    <dbReference type="NCBI Taxonomy" id="1802164"/>
    <lineage>
        <taxon>Bacteria</taxon>
        <taxon>Candidatus Spechtiibacteriota</taxon>
    </lineage>
</organism>